<dbReference type="Proteomes" id="UP000003011">
    <property type="component" value="Unassembled WGS sequence"/>
</dbReference>
<evidence type="ECO:0000313" key="2">
    <source>
        <dbReference type="EMBL" id="EHI55389.1"/>
    </source>
</evidence>
<feature type="domain" description="Isoamylase C-terminal" evidence="1">
    <location>
        <begin position="577"/>
        <end position="642"/>
    </location>
</feature>
<protein>
    <recommendedName>
        <fullName evidence="1">Isoamylase C-terminal domain-containing protein</fullName>
    </recommendedName>
</protein>
<dbReference type="OrthoDB" id="9761875at2"/>
<comment type="caution">
    <text evidence="2">The sequence shown here is derived from an EMBL/GenBank/DDBJ whole genome shotgun (WGS) entry which is preliminary data.</text>
</comment>
<dbReference type="STRING" id="679200.HMPREF9333_01525"/>
<gene>
    <name evidence="2" type="ORF">HMPREF9333_01525</name>
</gene>
<dbReference type="InterPro" id="IPR017853">
    <property type="entry name" value="GH"/>
</dbReference>
<dbReference type="Gene3D" id="2.60.40.1180">
    <property type="entry name" value="Golgi alpha-mannosidase II"/>
    <property type="match status" value="1"/>
</dbReference>
<reference evidence="2 3" key="1">
    <citation type="submission" date="2011-08" db="EMBL/GenBank/DDBJ databases">
        <title>The Genome Sequence of Johnsonella ignava ATCC 51276.</title>
        <authorList>
            <consortium name="The Broad Institute Genome Sequencing Platform"/>
            <person name="Earl A."/>
            <person name="Ward D."/>
            <person name="Feldgarden M."/>
            <person name="Gevers D."/>
            <person name="Izard J."/>
            <person name="Blanton J.M."/>
            <person name="Baranova O.V."/>
            <person name="Dewhirst F.E."/>
            <person name="Young S.K."/>
            <person name="Zeng Q."/>
            <person name="Gargeya S."/>
            <person name="Fitzgerald M."/>
            <person name="Haas B."/>
            <person name="Abouelleil A."/>
            <person name="Alvarado L."/>
            <person name="Arachchi H.M."/>
            <person name="Berlin A."/>
            <person name="Brown A."/>
            <person name="Chapman S.B."/>
            <person name="Chen Z."/>
            <person name="Dunbar C."/>
            <person name="Freedman E."/>
            <person name="Gearin G."/>
            <person name="Gellesch M."/>
            <person name="Goldberg J."/>
            <person name="Griggs A."/>
            <person name="Gujja S."/>
            <person name="Heiman D."/>
            <person name="Howarth C."/>
            <person name="Larson L."/>
            <person name="Lui A."/>
            <person name="MacDonald P.J.P."/>
            <person name="Montmayeur A."/>
            <person name="Murphy C."/>
            <person name="Neiman D."/>
            <person name="Pearson M."/>
            <person name="Priest M."/>
            <person name="Roberts A."/>
            <person name="Saif S."/>
            <person name="Shea T."/>
            <person name="Shenoy N."/>
            <person name="Sisk P."/>
            <person name="Stolte C."/>
            <person name="Sykes S."/>
            <person name="Wortman J."/>
            <person name="Nusbaum C."/>
            <person name="Birren B."/>
        </authorList>
    </citation>
    <scope>NUCLEOTIDE SEQUENCE [LARGE SCALE GENOMIC DNA]</scope>
    <source>
        <strain evidence="2 3">ATCC 51276</strain>
    </source>
</reference>
<sequence>MNFKIRNVVYLPYNMGLNVGSEYIEISVAHKCNMLKLLVFERNVEKEVYTFNFDKNKCLGDIWFLSLYIDDVKELENMEYAFEDENGRFADPYGKSFSGRDTWGKAAHYKNIRRSPFITTCFDWGEGGGRLYIPWSESIVYRLHIRGFTKSASSKTIYSGTFSGVVEKIPYIKSLGITTLDIMPCQEFEELMPLNIRHDIFSGMGYNADILNTTKKVVNDEKTVKNHMINYWGYADTLHFAPKASFSMKKRRNPPNEFKHMVKSLHNAGIEVIAEFYFKEGTGYSYVRDVLIYWAYEYRLDGFHILGNVYAAELAKEAALSGIKLIYENWDNTYRGYYNFKDGSDDGRLKRLASFNDSFQNDMRRFLKGDEGMINSLVYHTKNNPQYAAQLNYIADIKGFSLVDMLSYDIKHNEANLENNKDGTDYNYSWNCGCEGSTSKKTVNRLRAKQLRNASLLVFLSQGTPVIAQGDELGQSKGGNNNTYCQDNRISWLNWKLINSNSHILEWFQFIINFRKKHRVFHACKEPANLDNAALGMPDVSYHGVKAWQPDFDNYSRQLGILYFGQYAKNADGSFDDTFYVMYNMHWEAHDFALPKPEKGYRWHLCIDTDRHDINGFYQEGSEKDIGNQRGYRVKARSIVVLKGVKI</sequence>
<proteinExistence type="predicted"/>
<evidence type="ECO:0000313" key="3">
    <source>
        <dbReference type="Proteomes" id="UP000003011"/>
    </source>
</evidence>
<evidence type="ECO:0000259" key="1">
    <source>
        <dbReference type="Pfam" id="PF21331"/>
    </source>
</evidence>
<keyword evidence="3" id="KW-1185">Reference proteome</keyword>
<dbReference type="RefSeq" id="WP_005541215.1">
    <property type="nucleotide sequence ID" value="NZ_JH378833.1"/>
</dbReference>
<dbReference type="EMBL" id="ACZL01000023">
    <property type="protein sequence ID" value="EHI55389.1"/>
    <property type="molecule type" value="Genomic_DNA"/>
</dbReference>
<dbReference type="AlphaFoldDB" id="G5GIY5"/>
<dbReference type="PATRIC" id="fig|679200.3.peg.1613"/>
<dbReference type="SUPFAM" id="SSF51011">
    <property type="entry name" value="Glycosyl hydrolase domain"/>
    <property type="match status" value="1"/>
</dbReference>
<dbReference type="Gene3D" id="3.20.20.80">
    <property type="entry name" value="Glycosidases"/>
    <property type="match status" value="2"/>
</dbReference>
<organism evidence="2 3">
    <name type="scientific">Johnsonella ignava ATCC 51276</name>
    <dbReference type="NCBI Taxonomy" id="679200"/>
    <lineage>
        <taxon>Bacteria</taxon>
        <taxon>Bacillati</taxon>
        <taxon>Bacillota</taxon>
        <taxon>Clostridia</taxon>
        <taxon>Lachnospirales</taxon>
        <taxon>Lachnospiraceae</taxon>
        <taxon>Johnsonella</taxon>
    </lineage>
</organism>
<dbReference type="InterPro" id="IPR048644">
    <property type="entry name" value="Isoamylase_C"/>
</dbReference>
<accession>G5GIY5</accession>
<dbReference type="eggNOG" id="COG1523">
    <property type="taxonomic scope" value="Bacteria"/>
</dbReference>
<name>G5GIY5_9FIRM</name>
<dbReference type="PANTHER" id="PTHR43002">
    <property type="entry name" value="GLYCOGEN DEBRANCHING ENZYME"/>
    <property type="match status" value="1"/>
</dbReference>
<dbReference type="SUPFAM" id="SSF51445">
    <property type="entry name" value="(Trans)glycosidases"/>
    <property type="match status" value="1"/>
</dbReference>
<dbReference type="InterPro" id="IPR013780">
    <property type="entry name" value="Glyco_hydro_b"/>
</dbReference>
<dbReference type="HOGENOM" id="CLU_011725_2_1_9"/>
<dbReference type="Pfam" id="PF21331">
    <property type="entry name" value="Isoamylase_C"/>
    <property type="match status" value="1"/>
</dbReference>